<reference evidence="3" key="1">
    <citation type="submission" date="2022-10" db="EMBL/GenBank/DDBJ databases">
        <title>Culturing micro-colonial fungi from biological soil crusts in the Mojave desert and describing Neophaeococcomyces mojavensis, and introducing the new genera and species Taxawa tesnikishii.</title>
        <authorList>
            <person name="Kurbessoian T."/>
            <person name="Stajich J.E."/>
        </authorList>
    </citation>
    <scope>NUCLEOTIDE SEQUENCE</scope>
    <source>
        <strain evidence="3">TK_41</strain>
    </source>
</reference>
<gene>
    <name evidence="3" type="ORF">H2200_011061</name>
</gene>
<keyword evidence="4" id="KW-1185">Reference proteome</keyword>
<evidence type="ECO:0000313" key="4">
    <source>
        <dbReference type="Proteomes" id="UP001172673"/>
    </source>
</evidence>
<dbReference type="Gene3D" id="3.40.50.720">
    <property type="entry name" value="NAD(P)-binding Rossmann-like Domain"/>
    <property type="match status" value="1"/>
</dbReference>
<evidence type="ECO:0000313" key="3">
    <source>
        <dbReference type="EMBL" id="KAJ9604227.1"/>
    </source>
</evidence>
<name>A0AA38WZW8_9EURO</name>
<dbReference type="PANTHER" id="PTHR43180">
    <property type="entry name" value="3-OXOACYL-(ACYL-CARRIER-PROTEIN) REDUCTASE (AFU_ORTHOLOGUE AFUA_6G11210)"/>
    <property type="match status" value="1"/>
</dbReference>
<comment type="similarity">
    <text evidence="1">Belongs to the short-chain dehydrogenases/reductases (SDR) family.</text>
</comment>
<keyword evidence="2" id="KW-0560">Oxidoreductase</keyword>
<dbReference type="PANTHER" id="PTHR43180:SF33">
    <property type="entry name" value="15-HYDROXYPROSTAGLANDIN DEHYDROGENASE [NAD(+)]-LIKE"/>
    <property type="match status" value="1"/>
</dbReference>
<protein>
    <submittedName>
        <fullName evidence="3">Uncharacterized protein</fullName>
    </submittedName>
</protein>
<evidence type="ECO:0000256" key="1">
    <source>
        <dbReference type="ARBA" id="ARBA00006484"/>
    </source>
</evidence>
<comment type="caution">
    <text evidence="3">The sequence shown here is derived from an EMBL/GenBank/DDBJ whole genome shotgun (WGS) entry which is preliminary data.</text>
</comment>
<dbReference type="InterPro" id="IPR036291">
    <property type="entry name" value="NAD(P)-bd_dom_sf"/>
</dbReference>
<sequence length="155" mass="17002">MTSYEFEDSELEVLQGKTVLIVGAATGIGRATVLLAHSHGANVAIGDWNEEEGQSLASSLKECDISTWNDVLSLFEAAWETFGQIDVVLANAGIHSEKRWLADAARVTEKLVCPDMNTIRVNLDGMIYMTNCVIHYFARRPQAKIQLVFTGSAAR</sequence>
<dbReference type="InterPro" id="IPR002347">
    <property type="entry name" value="SDR_fam"/>
</dbReference>
<dbReference type="SUPFAM" id="SSF51735">
    <property type="entry name" value="NAD(P)-binding Rossmann-fold domains"/>
    <property type="match status" value="1"/>
</dbReference>
<dbReference type="Proteomes" id="UP001172673">
    <property type="component" value="Unassembled WGS sequence"/>
</dbReference>
<dbReference type="EMBL" id="JAPDRK010000019">
    <property type="protein sequence ID" value="KAJ9604227.1"/>
    <property type="molecule type" value="Genomic_DNA"/>
</dbReference>
<dbReference type="AlphaFoldDB" id="A0AA38WZW8"/>
<accession>A0AA38WZW8</accession>
<dbReference type="Pfam" id="PF00106">
    <property type="entry name" value="adh_short"/>
    <property type="match status" value="1"/>
</dbReference>
<dbReference type="GO" id="GO:0016491">
    <property type="term" value="F:oxidoreductase activity"/>
    <property type="evidence" value="ECO:0007669"/>
    <property type="project" value="UniProtKB-KW"/>
</dbReference>
<dbReference type="PRINTS" id="PR00081">
    <property type="entry name" value="GDHRDH"/>
</dbReference>
<evidence type="ECO:0000256" key="2">
    <source>
        <dbReference type="ARBA" id="ARBA00023002"/>
    </source>
</evidence>
<proteinExistence type="inferred from homology"/>
<organism evidence="3 4">
    <name type="scientific">Cladophialophora chaetospira</name>
    <dbReference type="NCBI Taxonomy" id="386627"/>
    <lineage>
        <taxon>Eukaryota</taxon>
        <taxon>Fungi</taxon>
        <taxon>Dikarya</taxon>
        <taxon>Ascomycota</taxon>
        <taxon>Pezizomycotina</taxon>
        <taxon>Eurotiomycetes</taxon>
        <taxon>Chaetothyriomycetidae</taxon>
        <taxon>Chaetothyriales</taxon>
        <taxon>Herpotrichiellaceae</taxon>
        <taxon>Cladophialophora</taxon>
    </lineage>
</organism>